<feature type="active site" description="Charge relay system" evidence="9">
    <location>
        <position position="240"/>
    </location>
</feature>
<evidence type="ECO:0000256" key="8">
    <source>
        <dbReference type="ARBA" id="ARBA00053022"/>
    </source>
</evidence>
<dbReference type="STRING" id="429701.A0A2G9HJS1"/>
<comment type="subcellular location">
    <subcellularLocation>
        <location evidence="1">Cytoplasm</location>
        <location evidence="1">Cytosol</location>
    </subcellularLocation>
</comment>
<comment type="caution">
    <text evidence="10">The sequence shown here is derived from an EMBL/GenBank/DDBJ whole genome shotgun (WGS) entry which is preliminary data.</text>
</comment>
<evidence type="ECO:0000256" key="5">
    <source>
        <dbReference type="ARBA" id="ARBA00022490"/>
    </source>
</evidence>
<evidence type="ECO:0000256" key="6">
    <source>
        <dbReference type="ARBA" id="ARBA00022801"/>
    </source>
</evidence>
<comment type="pathway">
    <text evidence="2">Porphyrin-containing compound metabolism; chlorophyll degradation.</text>
</comment>
<dbReference type="EC" id="3.1.1.14" evidence="4"/>
<evidence type="ECO:0000256" key="9">
    <source>
        <dbReference type="PIRSR" id="PIRSR038128-50"/>
    </source>
</evidence>
<comment type="similarity">
    <text evidence="3">Belongs to the AB hydrolase superfamily. Lipase family.</text>
</comment>
<keyword evidence="5" id="KW-0963">Cytoplasm</keyword>
<proteinExistence type="inferred from homology"/>
<dbReference type="OrthoDB" id="2093222at2759"/>
<dbReference type="FunFam" id="3.40.50.1820:FF:000159">
    <property type="entry name" value="Chlorophyllase-2, chloroplastic"/>
    <property type="match status" value="1"/>
</dbReference>
<sequence length="313" mass="34258">MAMTSSTTIPTSINVFDIGNYVTKLIKVEPQTSNENTSSSPPKPLIICSPSEPGLFPVLIFLHGYLLYNSFYSQLIRHIASHGFIVVAPQLYSIAGPDANEEIKTTAEITNWLSQNLSHLLPPQVEPNLDKLVLSGHSRGGKVAFGLALNTSTLKFSALIGVDPVDGMDRGKQTPPPILTYTPHSFNLHGIPVLIIGSGLGEVKKNPLFPACAPKGVNHEDFYKECNKPAYYFVAKDYGHLDMLDDDTKGIRGKATYCLCKNGKSREPMRRFVGGILVAFLRAYLDGNSRDLVAIREGGGMVPIELQRVEFQV</sequence>
<dbReference type="InterPro" id="IPR048264">
    <property type="entry name" value="Chlorophyllase"/>
</dbReference>
<dbReference type="PANTHER" id="PTHR33428:SF2">
    <property type="entry name" value="CHLOROPHYLLASE-2"/>
    <property type="match status" value="1"/>
</dbReference>
<dbReference type="GO" id="GO:0047746">
    <property type="term" value="F:chlorophyllase activity"/>
    <property type="evidence" value="ECO:0007669"/>
    <property type="project" value="UniProtKB-EC"/>
</dbReference>
<reference evidence="11" key="1">
    <citation type="journal article" date="2018" name="Gigascience">
        <title>Genome assembly of the Pink Ipe (Handroanthus impetiginosus, Bignoniaceae), a highly valued, ecologically keystone Neotropical timber forest tree.</title>
        <authorList>
            <person name="Silva-Junior O.B."/>
            <person name="Grattapaglia D."/>
            <person name="Novaes E."/>
            <person name="Collevatti R.G."/>
        </authorList>
    </citation>
    <scope>NUCLEOTIDE SEQUENCE [LARGE SCALE GENOMIC DNA]</scope>
    <source>
        <strain evidence="11">cv. UFG-1</strain>
    </source>
</reference>
<evidence type="ECO:0000256" key="7">
    <source>
        <dbReference type="ARBA" id="ARBA00022817"/>
    </source>
</evidence>
<dbReference type="PANTHER" id="PTHR33428">
    <property type="entry name" value="CHLOROPHYLLASE-2, CHLOROPLASTIC"/>
    <property type="match status" value="1"/>
</dbReference>
<evidence type="ECO:0000256" key="2">
    <source>
        <dbReference type="ARBA" id="ARBA00005212"/>
    </source>
</evidence>
<keyword evidence="6 10" id="KW-0378">Hydrolase</keyword>
<dbReference type="EMBL" id="NKXS01001609">
    <property type="protein sequence ID" value="PIN17776.1"/>
    <property type="molecule type" value="Genomic_DNA"/>
</dbReference>
<evidence type="ECO:0000313" key="10">
    <source>
        <dbReference type="EMBL" id="PIN17776.1"/>
    </source>
</evidence>
<evidence type="ECO:0000256" key="4">
    <source>
        <dbReference type="ARBA" id="ARBA00013226"/>
    </source>
</evidence>
<dbReference type="AlphaFoldDB" id="A0A2G9HJS1"/>
<dbReference type="Proteomes" id="UP000231279">
    <property type="component" value="Unassembled WGS sequence"/>
</dbReference>
<gene>
    <name evidence="10" type="ORF">CDL12_09551</name>
</gene>
<evidence type="ECO:0000256" key="1">
    <source>
        <dbReference type="ARBA" id="ARBA00004514"/>
    </source>
</evidence>
<keyword evidence="11" id="KW-1185">Reference proteome</keyword>
<feature type="active site" description="Charge relay system" evidence="9">
    <location>
        <position position="163"/>
    </location>
</feature>
<dbReference type="Gene3D" id="3.40.50.1820">
    <property type="entry name" value="alpha/beta hydrolase"/>
    <property type="match status" value="1"/>
</dbReference>
<protein>
    <recommendedName>
        <fullName evidence="4">chlorophyllase</fullName>
        <ecNumber evidence="4">3.1.1.14</ecNumber>
    </recommendedName>
</protein>
<keyword evidence="7" id="KW-0881">Chlorophyll catabolism</keyword>
<accession>A0A2G9HJS1</accession>
<comment type="catalytic activity">
    <reaction evidence="8">
        <text>a chlorophyll + H2O = a chlorophyllide + phytol + H(+)</text>
        <dbReference type="Rhea" id="RHEA:19605"/>
        <dbReference type="ChEBI" id="CHEBI:15377"/>
        <dbReference type="ChEBI" id="CHEBI:15378"/>
        <dbReference type="ChEBI" id="CHEBI:17327"/>
        <dbReference type="ChEBI" id="CHEBI:139291"/>
        <dbReference type="ChEBI" id="CHEBI:139292"/>
        <dbReference type="EC" id="3.1.1.14"/>
    </reaction>
    <physiologicalReaction direction="left-to-right" evidence="8">
        <dbReference type="Rhea" id="RHEA:19606"/>
    </physiologicalReaction>
</comment>
<dbReference type="GO" id="GO:0015996">
    <property type="term" value="P:chlorophyll catabolic process"/>
    <property type="evidence" value="ECO:0007669"/>
    <property type="project" value="UniProtKB-UniPathway"/>
</dbReference>
<name>A0A2G9HJS1_9LAMI</name>
<evidence type="ECO:0000256" key="3">
    <source>
        <dbReference type="ARBA" id="ARBA00010701"/>
    </source>
</evidence>
<dbReference type="UniPathway" id="UPA00674"/>
<organism evidence="10 11">
    <name type="scientific">Handroanthus impetiginosus</name>
    <dbReference type="NCBI Taxonomy" id="429701"/>
    <lineage>
        <taxon>Eukaryota</taxon>
        <taxon>Viridiplantae</taxon>
        <taxon>Streptophyta</taxon>
        <taxon>Embryophyta</taxon>
        <taxon>Tracheophyta</taxon>
        <taxon>Spermatophyta</taxon>
        <taxon>Magnoliopsida</taxon>
        <taxon>eudicotyledons</taxon>
        <taxon>Gunneridae</taxon>
        <taxon>Pentapetalae</taxon>
        <taxon>asterids</taxon>
        <taxon>lamiids</taxon>
        <taxon>Lamiales</taxon>
        <taxon>Bignoniaceae</taxon>
        <taxon>Crescentiina</taxon>
        <taxon>Tabebuia alliance</taxon>
        <taxon>Handroanthus</taxon>
    </lineage>
</organism>
<feature type="active site" description="Nucleophile" evidence="9">
    <location>
        <position position="138"/>
    </location>
</feature>
<dbReference type="PIRSF" id="PIRSF038128">
    <property type="entry name" value="Chlorophyllase_chloroplast"/>
    <property type="match status" value="1"/>
</dbReference>
<dbReference type="SUPFAM" id="SSF53474">
    <property type="entry name" value="alpha/beta-Hydrolases"/>
    <property type="match status" value="1"/>
</dbReference>
<dbReference type="InterPro" id="IPR029058">
    <property type="entry name" value="AB_hydrolase_fold"/>
</dbReference>
<dbReference type="GO" id="GO:0005829">
    <property type="term" value="C:cytosol"/>
    <property type="evidence" value="ECO:0007669"/>
    <property type="project" value="UniProtKB-SubCell"/>
</dbReference>
<dbReference type="Pfam" id="PF07224">
    <property type="entry name" value="Chlorophyllase"/>
    <property type="match status" value="1"/>
</dbReference>
<evidence type="ECO:0000313" key="11">
    <source>
        <dbReference type="Proteomes" id="UP000231279"/>
    </source>
</evidence>
<dbReference type="InterPro" id="IPR017395">
    <property type="entry name" value="Chlorophyllase-like"/>
</dbReference>